<dbReference type="AlphaFoldDB" id="A0A9P0Q8Q7"/>
<comment type="similarity">
    <text evidence="1">Belongs to the ephrin family.</text>
</comment>
<feature type="domain" description="Ephrin RBD" evidence="2">
    <location>
        <begin position="1"/>
        <end position="26"/>
    </location>
</feature>
<dbReference type="Proteomes" id="UP001152888">
    <property type="component" value="Unassembled WGS sequence"/>
</dbReference>
<name>A0A9P0Q8Q7_ACAOB</name>
<dbReference type="InterPro" id="IPR001799">
    <property type="entry name" value="Ephrin_RBD"/>
</dbReference>
<gene>
    <name evidence="3" type="ORF">ACAOBT_LOCUS34723</name>
</gene>
<proteinExistence type="inferred from homology"/>
<evidence type="ECO:0000256" key="1">
    <source>
        <dbReference type="PROSITE-ProRule" id="PRU00884"/>
    </source>
</evidence>
<evidence type="ECO:0000313" key="3">
    <source>
        <dbReference type="EMBL" id="CAH2015380.1"/>
    </source>
</evidence>
<dbReference type="EMBL" id="CAKOFQ010008673">
    <property type="protein sequence ID" value="CAH2015380.1"/>
    <property type="molecule type" value="Genomic_DNA"/>
</dbReference>
<comment type="caution">
    <text evidence="1">Lacks conserved residue(s) required for the propagation of feature annotation.</text>
</comment>
<protein>
    <recommendedName>
        <fullName evidence="2">Ephrin RBD domain-containing protein</fullName>
    </recommendedName>
</protein>
<accession>A0A9P0Q8Q7</accession>
<evidence type="ECO:0000259" key="2">
    <source>
        <dbReference type="PROSITE" id="PS51551"/>
    </source>
</evidence>
<evidence type="ECO:0000313" key="4">
    <source>
        <dbReference type="Proteomes" id="UP001152888"/>
    </source>
</evidence>
<reference evidence="3" key="1">
    <citation type="submission" date="2022-03" db="EMBL/GenBank/DDBJ databases">
        <authorList>
            <person name="Sayadi A."/>
        </authorList>
    </citation>
    <scope>NUCLEOTIDE SEQUENCE</scope>
</reference>
<comment type="caution">
    <text evidence="3">The sequence shown here is derived from an EMBL/GenBank/DDBJ whole genome shotgun (WGS) entry which is preliminary data.</text>
</comment>
<keyword evidence="4" id="KW-1185">Reference proteome</keyword>
<dbReference type="PROSITE" id="PS51551">
    <property type="entry name" value="EPHRIN_RBD_2"/>
    <property type="match status" value="1"/>
</dbReference>
<sequence length="26" mass="3083">MCCLQCSHRLIFQRCAKPHYPSIFSL</sequence>
<dbReference type="GO" id="GO:0016020">
    <property type="term" value="C:membrane"/>
    <property type="evidence" value="ECO:0007669"/>
    <property type="project" value="InterPro"/>
</dbReference>
<organism evidence="3 4">
    <name type="scientific">Acanthoscelides obtectus</name>
    <name type="common">Bean weevil</name>
    <name type="synonym">Bruchus obtectus</name>
    <dbReference type="NCBI Taxonomy" id="200917"/>
    <lineage>
        <taxon>Eukaryota</taxon>
        <taxon>Metazoa</taxon>
        <taxon>Ecdysozoa</taxon>
        <taxon>Arthropoda</taxon>
        <taxon>Hexapoda</taxon>
        <taxon>Insecta</taxon>
        <taxon>Pterygota</taxon>
        <taxon>Neoptera</taxon>
        <taxon>Endopterygota</taxon>
        <taxon>Coleoptera</taxon>
        <taxon>Polyphaga</taxon>
        <taxon>Cucujiformia</taxon>
        <taxon>Chrysomeloidea</taxon>
        <taxon>Chrysomelidae</taxon>
        <taxon>Bruchinae</taxon>
        <taxon>Bruchini</taxon>
        <taxon>Acanthoscelides</taxon>
    </lineage>
</organism>